<dbReference type="AlphaFoldDB" id="A0A232ERZ7"/>
<sequence length="51" mass="6175">MPAKNVTDKSFRMFLWLSDDDLDNVIERDLQGYLKVKPIFSNINPYFWHQK</sequence>
<organism evidence="1 2">
    <name type="scientific">Trichomalopsis sarcophagae</name>
    <dbReference type="NCBI Taxonomy" id="543379"/>
    <lineage>
        <taxon>Eukaryota</taxon>
        <taxon>Metazoa</taxon>
        <taxon>Ecdysozoa</taxon>
        <taxon>Arthropoda</taxon>
        <taxon>Hexapoda</taxon>
        <taxon>Insecta</taxon>
        <taxon>Pterygota</taxon>
        <taxon>Neoptera</taxon>
        <taxon>Endopterygota</taxon>
        <taxon>Hymenoptera</taxon>
        <taxon>Apocrita</taxon>
        <taxon>Proctotrupomorpha</taxon>
        <taxon>Chalcidoidea</taxon>
        <taxon>Pteromalidae</taxon>
        <taxon>Pteromalinae</taxon>
        <taxon>Trichomalopsis</taxon>
    </lineage>
</organism>
<reference evidence="1 2" key="1">
    <citation type="journal article" date="2017" name="Curr. Biol.">
        <title>The Evolution of Venom by Co-option of Single-Copy Genes.</title>
        <authorList>
            <person name="Martinson E.O."/>
            <person name="Mrinalini"/>
            <person name="Kelkar Y.D."/>
            <person name="Chang C.H."/>
            <person name="Werren J.H."/>
        </authorList>
    </citation>
    <scope>NUCLEOTIDE SEQUENCE [LARGE SCALE GENOMIC DNA]</scope>
    <source>
        <strain evidence="1 2">Alberta</strain>
        <tissue evidence="1">Whole body</tissue>
    </source>
</reference>
<accession>A0A232ERZ7</accession>
<proteinExistence type="predicted"/>
<evidence type="ECO:0000313" key="1">
    <source>
        <dbReference type="EMBL" id="OXU21139.1"/>
    </source>
</evidence>
<dbReference type="EMBL" id="NNAY01002524">
    <property type="protein sequence ID" value="OXU21139.1"/>
    <property type="molecule type" value="Genomic_DNA"/>
</dbReference>
<dbReference type="Proteomes" id="UP000215335">
    <property type="component" value="Unassembled WGS sequence"/>
</dbReference>
<comment type="caution">
    <text evidence="1">The sequence shown here is derived from an EMBL/GenBank/DDBJ whole genome shotgun (WGS) entry which is preliminary data.</text>
</comment>
<gene>
    <name evidence="1" type="ORF">TSAR_009969</name>
</gene>
<evidence type="ECO:0000313" key="2">
    <source>
        <dbReference type="Proteomes" id="UP000215335"/>
    </source>
</evidence>
<keyword evidence="2" id="KW-1185">Reference proteome</keyword>
<name>A0A232ERZ7_9HYME</name>
<protein>
    <submittedName>
        <fullName evidence="1">Uncharacterized protein</fullName>
    </submittedName>
</protein>